<reference evidence="1 2" key="1">
    <citation type="submission" date="2023-07" db="EMBL/GenBank/DDBJ databases">
        <title>Alkalimonas sp., MEB108 novel, alkaliphilic bacterium isolated from Lonar Lake, India.</title>
        <authorList>
            <person name="Joshi A."/>
            <person name="Thite S."/>
        </authorList>
    </citation>
    <scope>NUCLEOTIDE SEQUENCE [LARGE SCALE GENOMIC DNA]</scope>
    <source>
        <strain evidence="1 2">MEB108</strain>
    </source>
</reference>
<dbReference type="EMBL" id="JAUHLI010000004">
    <property type="protein sequence ID" value="MEE2000893.1"/>
    <property type="molecule type" value="Genomic_DNA"/>
</dbReference>
<comment type="caution">
    <text evidence="1">The sequence shown here is derived from an EMBL/GenBank/DDBJ whole genome shotgun (WGS) entry which is preliminary data.</text>
</comment>
<accession>A0ABU7J317</accession>
<organism evidence="1 2">
    <name type="scientific">Alkalimonas cellulosilytica</name>
    <dbReference type="NCBI Taxonomy" id="3058395"/>
    <lineage>
        <taxon>Bacteria</taxon>
        <taxon>Pseudomonadati</taxon>
        <taxon>Pseudomonadota</taxon>
        <taxon>Gammaproteobacteria</taxon>
        <taxon>Alkalimonas</taxon>
    </lineage>
</organism>
<gene>
    <name evidence="1" type="ORF">QWY20_05465</name>
</gene>
<evidence type="ECO:0000313" key="2">
    <source>
        <dbReference type="Proteomes" id="UP001336314"/>
    </source>
</evidence>
<dbReference type="SUPFAM" id="SSF81593">
    <property type="entry name" value="Nucleotidyltransferase substrate binding subunit/domain"/>
    <property type="match status" value="1"/>
</dbReference>
<dbReference type="Gene3D" id="1.20.120.330">
    <property type="entry name" value="Nucleotidyltransferases domain 2"/>
    <property type="match status" value="1"/>
</dbReference>
<sequence>MPTFDEQQRLAFLIRVIKKERTQLEITQQRLFSEAVTAKRLQDLERDPAFSEQLDAFASRFARLQDNVGDKLLPATLLALGEPKGPVLDNLNKAERFGWLDSAENWLLARQLRNKMVHEYIEDLTILADALNTASQFSPMLHQFAEQLIQALSQRNLLPASKEVS</sequence>
<dbReference type="RefSeq" id="WP_330128023.1">
    <property type="nucleotide sequence ID" value="NZ_JAUHLI010000004.1"/>
</dbReference>
<proteinExistence type="predicted"/>
<dbReference type="Proteomes" id="UP001336314">
    <property type="component" value="Unassembled WGS sequence"/>
</dbReference>
<name>A0ABU7J317_9GAMM</name>
<keyword evidence="2" id="KW-1185">Reference proteome</keyword>
<protein>
    <submittedName>
        <fullName evidence="1">Uncharacterized protein</fullName>
    </submittedName>
</protein>
<evidence type="ECO:0000313" key="1">
    <source>
        <dbReference type="EMBL" id="MEE2000893.1"/>
    </source>
</evidence>